<dbReference type="RefSeq" id="WP_034989118.1">
    <property type="nucleotide sequence ID" value="NZ_AYZF01000002.1"/>
</dbReference>
<keyword evidence="1" id="KW-0560">Oxidoreductase</keyword>
<dbReference type="PATRIC" id="fig|1423806.3.peg.802"/>
<accession>A0A023CYI1</accession>
<dbReference type="InterPro" id="IPR036188">
    <property type="entry name" value="FAD/NAD-bd_sf"/>
</dbReference>
<dbReference type="AlphaFoldDB" id="A0A023CYI1"/>
<name>A0A023CYI1_9LACO</name>
<dbReference type="PANTHER" id="PTHR43539">
    <property type="entry name" value="FLAVIN-BINDING MONOOXYGENASE-LIKE PROTEIN (AFU_ORTHOLOGUE AFUA_4G09220)"/>
    <property type="match status" value="1"/>
</dbReference>
<gene>
    <name evidence="2" type="ORF">FD15_GL000790</name>
</gene>
<dbReference type="EMBL" id="AYZF01000002">
    <property type="protein sequence ID" value="KRN07508.1"/>
    <property type="molecule type" value="Genomic_DNA"/>
</dbReference>
<protein>
    <submittedName>
        <fullName evidence="2">Monooxygenase</fullName>
    </submittedName>
</protein>
<evidence type="ECO:0000313" key="2">
    <source>
        <dbReference type="EMBL" id="KRN07508.1"/>
    </source>
</evidence>
<dbReference type="STRING" id="1423806.FD15_GL000790"/>
<evidence type="ECO:0000256" key="1">
    <source>
        <dbReference type="ARBA" id="ARBA00023002"/>
    </source>
</evidence>
<sequence length="369" mass="41753">MKKGIIIIGAGAAGIGFGVALKDLEYDDFLILESETIGNSFKNWPQETRFITPSFTSNGFGMPDLNAVSFSTSPAYSLGKERLAGKEYAQYLELVAKGYELPLLEHQKVNEIKKEDNRYQVYTDSKSFEAKYIIFAVGQYSTPDKSFGNIGIHYSEVQSWKQFTNEKQIVIGGNESGIDAALNLAKNGNKVNVYTQKSGLSAPDADPSIRLSPYTRQKFFALNANQRQNIKIHEKMELKRLTQQKNKYLLEFANGHLIEAKTEPILCTGFKNGAVKLQQNLFEEEEGTVLLNDYDESLKAQNIFLVGPDVRHQNAIFCYIYKFRQRFAVIIEEIAKRENLQIDKEKIAEYQKNSFYLANCNNCVVACDC</sequence>
<dbReference type="SUPFAM" id="SSF51905">
    <property type="entry name" value="FAD/NAD(P)-binding domain"/>
    <property type="match status" value="1"/>
</dbReference>
<dbReference type="Gene3D" id="3.50.50.60">
    <property type="entry name" value="FAD/NAD(P)-binding domain"/>
    <property type="match status" value="2"/>
</dbReference>
<dbReference type="InterPro" id="IPR050982">
    <property type="entry name" value="Auxin_biosynth/cation_transpt"/>
</dbReference>
<evidence type="ECO:0000313" key="3">
    <source>
        <dbReference type="Proteomes" id="UP000050961"/>
    </source>
</evidence>
<dbReference type="Pfam" id="PF13738">
    <property type="entry name" value="Pyr_redox_3"/>
    <property type="match status" value="1"/>
</dbReference>
<keyword evidence="3" id="KW-1185">Reference proteome</keyword>
<proteinExistence type="predicted"/>
<organism evidence="2 3">
    <name type="scientific">Liquorilactobacillus sucicola DSM 21376 = JCM 15457</name>
    <dbReference type="NCBI Taxonomy" id="1423806"/>
    <lineage>
        <taxon>Bacteria</taxon>
        <taxon>Bacillati</taxon>
        <taxon>Bacillota</taxon>
        <taxon>Bacilli</taxon>
        <taxon>Lactobacillales</taxon>
        <taxon>Lactobacillaceae</taxon>
        <taxon>Liquorilactobacillus</taxon>
    </lineage>
</organism>
<dbReference type="PRINTS" id="PR00469">
    <property type="entry name" value="PNDRDTASEII"/>
</dbReference>
<reference evidence="2 3" key="1">
    <citation type="journal article" date="2015" name="Genome Announc.">
        <title>Expanding the biotechnology potential of lactobacilli through comparative genomics of 213 strains and associated genera.</title>
        <authorList>
            <person name="Sun Z."/>
            <person name="Harris H.M."/>
            <person name="McCann A."/>
            <person name="Guo C."/>
            <person name="Argimon S."/>
            <person name="Zhang W."/>
            <person name="Yang X."/>
            <person name="Jeffery I.B."/>
            <person name="Cooney J.C."/>
            <person name="Kagawa T.F."/>
            <person name="Liu W."/>
            <person name="Song Y."/>
            <person name="Salvetti E."/>
            <person name="Wrobel A."/>
            <person name="Rasinkangas P."/>
            <person name="Parkhill J."/>
            <person name="Rea M.C."/>
            <person name="O'Sullivan O."/>
            <person name="Ritari J."/>
            <person name="Douillard F.P."/>
            <person name="Paul Ross R."/>
            <person name="Yang R."/>
            <person name="Briner A.E."/>
            <person name="Felis G.E."/>
            <person name="de Vos W.M."/>
            <person name="Barrangou R."/>
            <person name="Klaenhammer T.R."/>
            <person name="Caufield P.W."/>
            <person name="Cui Y."/>
            <person name="Zhang H."/>
            <person name="O'Toole P.W."/>
        </authorList>
    </citation>
    <scope>NUCLEOTIDE SEQUENCE [LARGE SCALE GENOMIC DNA]</scope>
    <source>
        <strain evidence="2 3">DSM 21376</strain>
    </source>
</reference>
<dbReference type="PANTHER" id="PTHR43539:SF89">
    <property type="entry name" value="NAD(P)-BINDING DOMAIN-CONTAINING PROTEIN"/>
    <property type="match status" value="1"/>
</dbReference>
<dbReference type="GO" id="GO:0004497">
    <property type="term" value="F:monooxygenase activity"/>
    <property type="evidence" value="ECO:0007669"/>
    <property type="project" value="UniProtKB-KW"/>
</dbReference>
<keyword evidence="2" id="KW-0503">Monooxygenase</keyword>
<comment type="caution">
    <text evidence="2">The sequence shown here is derived from an EMBL/GenBank/DDBJ whole genome shotgun (WGS) entry which is preliminary data.</text>
</comment>
<dbReference type="GO" id="GO:0050660">
    <property type="term" value="F:flavin adenine dinucleotide binding"/>
    <property type="evidence" value="ECO:0007669"/>
    <property type="project" value="TreeGrafter"/>
</dbReference>
<dbReference type="eggNOG" id="COG2072">
    <property type="taxonomic scope" value="Bacteria"/>
</dbReference>
<dbReference type="OrthoDB" id="178899at2"/>
<dbReference type="Proteomes" id="UP000050961">
    <property type="component" value="Unassembled WGS sequence"/>
</dbReference>